<accession>A0ABN9SAH3</accession>
<feature type="non-terminal residue" evidence="2">
    <location>
        <position position="1"/>
    </location>
</feature>
<evidence type="ECO:0000313" key="3">
    <source>
        <dbReference type="Proteomes" id="UP001189429"/>
    </source>
</evidence>
<dbReference type="EMBL" id="CAUYUJ010010258">
    <property type="protein sequence ID" value="CAK0828934.1"/>
    <property type="molecule type" value="Genomic_DNA"/>
</dbReference>
<feature type="non-terminal residue" evidence="2">
    <location>
        <position position="154"/>
    </location>
</feature>
<name>A0ABN9SAH3_9DINO</name>
<feature type="compositionally biased region" description="Low complexity" evidence="1">
    <location>
        <begin position="9"/>
        <end position="24"/>
    </location>
</feature>
<evidence type="ECO:0000313" key="2">
    <source>
        <dbReference type="EMBL" id="CAK0828934.1"/>
    </source>
</evidence>
<feature type="compositionally biased region" description="Basic residues" evidence="1">
    <location>
        <begin position="28"/>
        <end position="48"/>
    </location>
</feature>
<evidence type="ECO:0000256" key="1">
    <source>
        <dbReference type="SAM" id="MobiDB-lite"/>
    </source>
</evidence>
<proteinExistence type="predicted"/>
<reference evidence="2" key="1">
    <citation type="submission" date="2023-10" db="EMBL/GenBank/DDBJ databases">
        <authorList>
            <person name="Chen Y."/>
            <person name="Shah S."/>
            <person name="Dougan E. K."/>
            <person name="Thang M."/>
            <person name="Chan C."/>
        </authorList>
    </citation>
    <scope>NUCLEOTIDE SEQUENCE [LARGE SCALE GENOMIC DNA]</scope>
</reference>
<keyword evidence="3" id="KW-1185">Reference proteome</keyword>
<feature type="compositionally biased region" description="Low complexity" evidence="1">
    <location>
        <begin position="79"/>
        <end position="105"/>
    </location>
</feature>
<gene>
    <name evidence="2" type="ORF">PCOR1329_LOCUS28028</name>
</gene>
<feature type="region of interest" description="Disordered" evidence="1">
    <location>
        <begin position="1"/>
        <end position="129"/>
    </location>
</feature>
<comment type="caution">
    <text evidence="2">The sequence shown here is derived from an EMBL/GenBank/DDBJ whole genome shotgun (WGS) entry which is preliminary data.</text>
</comment>
<protein>
    <submittedName>
        <fullName evidence="2">Uncharacterized protein</fullName>
    </submittedName>
</protein>
<sequence length="154" mass="16017">ALRPPPPSGGAAPPSSARQRAPAAERLRKARGRARAHWRHAGRPRRGPRGREEQPRAAAPNRGRREGRGGRRVHRRGVGDPAAGAPPAASAAAWARAARRGCPGRPEQPAPWAARRPAHGGGDHGAGWRSAHLGRLRLAGTLGAAASSRPAGRG</sequence>
<dbReference type="Proteomes" id="UP001189429">
    <property type="component" value="Unassembled WGS sequence"/>
</dbReference>
<organism evidence="2 3">
    <name type="scientific">Prorocentrum cordatum</name>
    <dbReference type="NCBI Taxonomy" id="2364126"/>
    <lineage>
        <taxon>Eukaryota</taxon>
        <taxon>Sar</taxon>
        <taxon>Alveolata</taxon>
        <taxon>Dinophyceae</taxon>
        <taxon>Prorocentrales</taxon>
        <taxon>Prorocentraceae</taxon>
        <taxon>Prorocentrum</taxon>
    </lineage>
</organism>